<name>A0A8S9GA68_BRACR</name>
<dbReference type="EMBL" id="QGKW02002005">
    <property type="protein sequence ID" value="KAF2541338.1"/>
    <property type="molecule type" value="Genomic_DNA"/>
</dbReference>
<protein>
    <submittedName>
        <fullName evidence="1">Uncharacterized protein</fullName>
    </submittedName>
</protein>
<reference evidence="1" key="1">
    <citation type="submission" date="2019-12" db="EMBL/GenBank/DDBJ databases">
        <title>Genome sequencing and annotation of Brassica cretica.</title>
        <authorList>
            <person name="Studholme D.J."/>
            <person name="Sarris P.F."/>
        </authorList>
    </citation>
    <scope>NUCLEOTIDE SEQUENCE</scope>
    <source>
        <strain evidence="1">PFS-001/15</strain>
        <tissue evidence="1">Leaf</tissue>
    </source>
</reference>
<sequence>MSLRSHLNVPENCKDKSSDIKTSVTWLNDKVMGIRKLRLNHDELTGADRLAHSAGNSWWLAQLSSMECYGPGRCGRVMCGYGLVGSWHEPPRVSGSWLLEKGLRMMYWAGFFGQPKREEEQLGPVTPKRSIHESSEWTNQARSLRNYHTCTLSGRYVATKSEPKLGRYVATELGRYVATELEPKLGRYVATERPSCSVAM</sequence>
<dbReference type="Proteomes" id="UP000712281">
    <property type="component" value="Unassembled WGS sequence"/>
</dbReference>
<evidence type="ECO:0000313" key="2">
    <source>
        <dbReference type="Proteomes" id="UP000712281"/>
    </source>
</evidence>
<dbReference type="AlphaFoldDB" id="A0A8S9GA68"/>
<accession>A0A8S9GA68</accession>
<organism evidence="1 2">
    <name type="scientific">Brassica cretica</name>
    <name type="common">Mustard</name>
    <dbReference type="NCBI Taxonomy" id="69181"/>
    <lineage>
        <taxon>Eukaryota</taxon>
        <taxon>Viridiplantae</taxon>
        <taxon>Streptophyta</taxon>
        <taxon>Embryophyta</taxon>
        <taxon>Tracheophyta</taxon>
        <taxon>Spermatophyta</taxon>
        <taxon>Magnoliopsida</taxon>
        <taxon>eudicotyledons</taxon>
        <taxon>Gunneridae</taxon>
        <taxon>Pentapetalae</taxon>
        <taxon>rosids</taxon>
        <taxon>malvids</taxon>
        <taxon>Brassicales</taxon>
        <taxon>Brassicaceae</taxon>
        <taxon>Brassiceae</taxon>
        <taxon>Brassica</taxon>
    </lineage>
</organism>
<evidence type="ECO:0000313" key="1">
    <source>
        <dbReference type="EMBL" id="KAF2541338.1"/>
    </source>
</evidence>
<comment type="caution">
    <text evidence="1">The sequence shown here is derived from an EMBL/GenBank/DDBJ whole genome shotgun (WGS) entry which is preliminary data.</text>
</comment>
<gene>
    <name evidence="1" type="ORF">F2Q68_00032591</name>
</gene>
<proteinExistence type="predicted"/>